<gene>
    <name evidence="4" type="ORF">N7498_007762</name>
</gene>
<reference evidence="4" key="1">
    <citation type="submission" date="2022-12" db="EMBL/GenBank/DDBJ databases">
        <authorList>
            <person name="Petersen C."/>
        </authorList>
    </citation>
    <scope>NUCLEOTIDE SEQUENCE</scope>
    <source>
        <strain evidence="4">IBT 15544</strain>
    </source>
</reference>
<dbReference type="GeneID" id="83182125"/>
<organism evidence="4 5">
    <name type="scientific">Penicillium cinerascens</name>
    <dbReference type="NCBI Taxonomy" id="70096"/>
    <lineage>
        <taxon>Eukaryota</taxon>
        <taxon>Fungi</taxon>
        <taxon>Dikarya</taxon>
        <taxon>Ascomycota</taxon>
        <taxon>Pezizomycotina</taxon>
        <taxon>Eurotiomycetes</taxon>
        <taxon>Eurotiomycetidae</taxon>
        <taxon>Eurotiales</taxon>
        <taxon>Aspergillaceae</taxon>
        <taxon>Penicillium</taxon>
    </lineage>
</organism>
<dbReference type="InterPro" id="IPR036291">
    <property type="entry name" value="NAD(P)-bd_dom_sf"/>
</dbReference>
<reference evidence="4" key="2">
    <citation type="journal article" date="2023" name="IMA Fungus">
        <title>Comparative genomic study of the Penicillium genus elucidates a diverse pangenome and 15 lateral gene transfer events.</title>
        <authorList>
            <person name="Petersen C."/>
            <person name="Sorensen T."/>
            <person name="Nielsen M.R."/>
            <person name="Sondergaard T.E."/>
            <person name="Sorensen J.L."/>
            <person name="Fitzpatrick D.A."/>
            <person name="Frisvad J.C."/>
            <person name="Nielsen K.L."/>
        </authorList>
    </citation>
    <scope>NUCLEOTIDE SEQUENCE</scope>
    <source>
        <strain evidence="4">IBT 15544</strain>
    </source>
</reference>
<feature type="domain" description="Enoyl reductase (ER)" evidence="3">
    <location>
        <begin position="19"/>
        <end position="371"/>
    </location>
</feature>
<evidence type="ECO:0000313" key="5">
    <source>
        <dbReference type="Proteomes" id="UP001150904"/>
    </source>
</evidence>
<dbReference type="GO" id="GO:0016651">
    <property type="term" value="F:oxidoreductase activity, acting on NAD(P)H"/>
    <property type="evidence" value="ECO:0007669"/>
    <property type="project" value="InterPro"/>
</dbReference>
<dbReference type="PANTHER" id="PTHR45348:SF2">
    <property type="entry name" value="ZINC-TYPE ALCOHOL DEHYDROGENASE-LIKE PROTEIN C2E1P3.01"/>
    <property type="match status" value="1"/>
</dbReference>
<evidence type="ECO:0000259" key="3">
    <source>
        <dbReference type="SMART" id="SM00829"/>
    </source>
</evidence>
<name>A0A9W9JPG1_9EURO</name>
<dbReference type="Pfam" id="PF00107">
    <property type="entry name" value="ADH_zinc_N"/>
    <property type="match status" value="1"/>
</dbReference>
<dbReference type="SUPFAM" id="SSF50129">
    <property type="entry name" value="GroES-like"/>
    <property type="match status" value="1"/>
</dbReference>
<keyword evidence="5" id="KW-1185">Reference proteome</keyword>
<dbReference type="AlphaFoldDB" id="A0A9W9JPG1"/>
<dbReference type="InterPro" id="IPR013149">
    <property type="entry name" value="ADH-like_C"/>
</dbReference>
<sequence>MSEIKLQSGIIMKGPGEAHVVNDLSIPSPGIGEVLIRVQAVSLNPSDWMAPDGLGRPGAGMGFDFAGTVVEIGESAQNWRSVGDRVAGFVHACHAANYSIGAFREYLTADAVLLIHMPSDLEFVEASTIGMGISTAAQQLYQNLPLPVPCNTSVHTDQTILIYGGSTATGSLAIQLAKLSGFKVITTCSEKNIPWLRSLGADQVIDYNHVDAIRQVRRHIEDCGLSVILDCISTDRAAAFCYQCFAPPLRAGQENAPWTFYYASLMPVKNLPPPPRMIPETAVVRAEWSMVYTCFGRRFTIVNEEYGLNRTWEPSAVDREFMAYFYRCVEQMIPLGKIRLMPVEVRNGGLEGILEGVDLVRNGRALGKKLVYVL</sequence>
<dbReference type="EMBL" id="JAPQKR010000014">
    <property type="protein sequence ID" value="KAJ5198645.1"/>
    <property type="molecule type" value="Genomic_DNA"/>
</dbReference>
<proteinExistence type="inferred from homology"/>
<evidence type="ECO:0000256" key="2">
    <source>
        <dbReference type="ARBA" id="ARBA00023002"/>
    </source>
</evidence>
<dbReference type="Gene3D" id="3.40.50.720">
    <property type="entry name" value="NAD(P)-binding Rossmann-like Domain"/>
    <property type="match status" value="1"/>
</dbReference>
<dbReference type="SMART" id="SM00829">
    <property type="entry name" value="PKS_ER"/>
    <property type="match status" value="1"/>
</dbReference>
<evidence type="ECO:0000256" key="1">
    <source>
        <dbReference type="ARBA" id="ARBA00008072"/>
    </source>
</evidence>
<evidence type="ECO:0000313" key="4">
    <source>
        <dbReference type="EMBL" id="KAJ5198645.1"/>
    </source>
</evidence>
<dbReference type="Pfam" id="PF08240">
    <property type="entry name" value="ADH_N"/>
    <property type="match status" value="1"/>
</dbReference>
<protein>
    <recommendedName>
        <fullName evidence="3">Enoyl reductase (ER) domain-containing protein</fullName>
    </recommendedName>
</protein>
<dbReference type="InterPro" id="IPR011032">
    <property type="entry name" value="GroES-like_sf"/>
</dbReference>
<comment type="caution">
    <text evidence="4">The sequence shown here is derived from an EMBL/GenBank/DDBJ whole genome shotgun (WGS) entry which is preliminary data.</text>
</comment>
<dbReference type="InterPro" id="IPR013154">
    <property type="entry name" value="ADH-like_N"/>
</dbReference>
<accession>A0A9W9JPG1</accession>
<dbReference type="PANTHER" id="PTHR45348">
    <property type="entry name" value="HYPOTHETICAL OXIDOREDUCTASE (EUROFUNG)"/>
    <property type="match status" value="1"/>
</dbReference>
<dbReference type="OrthoDB" id="48317at2759"/>
<keyword evidence="2" id="KW-0560">Oxidoreductase</keyword>
<dbReference type="Gene3D" id="3.90.180.10">
    <property type="entry name" value="Medium-chain alcohol dehydrogenases, catalytic domain"/>
    <property type="match status" value="1"/>
</dbReference>
<dbReference type="InterPro" id="IPR047122">
    <property type="entry name" value="Trans-enoyl_RdTase-like"/>
</dbReference>
<comment type="similarity">
    <text evidence="1">Belongs to the zinc-containing alcohol dehydrogenase family.</text>
</comment>
<dbReference type="CDD" id="cd08249">
    <property type="entry name" value="enoyl_reductase_like"/>
    <property type="match status" value="1"/>
</dbReference>
<dbReference type="InterPro" id="IPR020843">
    <property type="entry name" value="ER"/>
</dbReference>
<dbReference type="RefSeq" id="XP_058307073.1">
    <property type="nucleotide sequence ID" value="XM_058454824.1"/>
</dbReference>
<dbReference type="Proteomes" id="UP001150904">
    <property type="component" value="Unassembled WGS sequence"/>
</dbReference>
<dbReference type="SUPFAM" id="SSF51735">
    <property type="entry name" value="NAD(P)-binding Rossmann-fold domains"/>
    <property type="match status" value="1"/>
</dbReference>